<keyword evidence="2" id="KW-0732">Signal</keyword>
<feature type="compositionally biased region" description="Basic and acidic residues" evidence="1">
    <location>
        <begin position="118"/>
        <end position="127"/>
    </location>
</feature>
<dbReference type="SUPFAM" id="SSF51126">
    <property type="entry name" value="Pectin lyase-like"/>
    <property type="match status" value="1"/>
</dbReference>
<dbReference type="InterPro" id="IPR011050">
    <property type="entry name" value="Pectin_lyase_fold/virulence"/>
</dbReference>
<dbReference type="PROSITE" id="PS51257">
    <property type="entry name" value="PROKAR_LIPOPROTEIN"/>
    <property type="match status" value="1"/>
</dbReference>
<feature type="signal peptide" evidence="2">
    <location>
        <begin position="1"/>
        <end position="26"/>
    </location>
</feature>
<keyword evidence="4" id="KW-1185">Reference proteome</keyword>
<reference evidence="3 4" key="1">
    <citation type="submission" date="2019-06" db="EMBL/GenBank/DDBJ databases">
        <title>Persicimonas caeni gen. nov., sp. nov., a predatory bacterium isolated from solar saltern.</title>
        <authorList>
            <person name="Wang S."/>
        </authorList>
    </citation>
    <scope>NUCLEOTIDE SEQUENCE [LARGE SCALE GENOMIC DNA]</scope>
    <source>
        <strain evidence="3 4">YN101</strain>
    </source>
</reference>
<evidence type="ECO:0000256" key="2">
    <source>
        <dbReference type="SAM" id="SignalP"/>
    </source>
</evidence>
<dbReference type="RefSeq" id="WP_141196167.1">
    <property type="nucleotide sequence ID" value="NZ_CP041186.1"/>
</dbReference>
<dbReference type="AlphaFoldDB" id="A0A4Y6PN53"/>
<dbReference type="OrthoDB" id="5525614at2"/>
<accession>A0A5B8Y014</accession>
<protein>
    <recommendedName>
        <fullName evidence="5">Polymer-forming cytoskeletal protein</fullName>
    </recommendedName>
</protein>
<sequence length="299" mass="31403">MLKQANSALLCAAIGAIALLSAGCGADETTNGGWTVEEGDGSQTEYGSDTTTVTTPGTTDSNIIVTGDPDECVDVDTTCVDLEEAKEQGGQYCDDPDAQADVIVADGEVVDVICYPPKEDGTDIREADTDEEGNAEVPQTESGSVVTFNEKTDGEPIVGDVNVDAERTTLYGNGPDKTIIDGKITIQSNHARIRGMTVTGNVEFGINSNNSAISFCRIQGDLNVKSNEFTATNCEVFGKVQVTGNGATLVNIGVQGDWDVNANADCRGCYSFTDENDDFLVQDEELGEELTCQPAGPPA</sequence>
<evidence type="ECO:0008006" key="5">
    <source>
        <dbReference type="Google" id="ProtNLM"/>
    </source>
</evidence>
<feature type="chain" id="PRO_5030106103" description="Polymer-forming cytoskeletal protein" evidence="2">
    <location>
        <begin position="27"/>
        <end position="299"/>
    </location>
</feature>
<dbReference type="EMBL" id="CP041186">
    <property type="protein sequence ID" value="QDG49670.1"/>
    <property type="molecule type" value="Genomic_DNA"/>
</dbReference>
<gene>
    <name evidence="3" type="ORF">FIV42_02615</name>
</gene>
<organism evidence="3 4">
    <name type="scientific">Persicimonas caeni</name>
    <dbReference type="NCBI Taxonomy" id="2292766"/>
    <lineage>
        <taxon>Bacteria</taxon>
        <taxon>Deltaproteobacteria</taxon>
        <taxon>Bradymonadales</taxon>
        <taxon>Bradymonadaceae</taxon>
        <taxon>Persicimonas</taxon>
    </lineage>
</organism>
<evidence type="ECO:0000313" key="4">
    <source>
        <dbReference type="Proteomes" id="UP000315995"/>
    </source>
</evidence>
<feature type="region of interest" description="Disordered" evidence="1">
    <location>
        <begin position="118"/>
        <end position="142"/>
    </location>
</feature>
<evidence type="ECO:0000256" key="1">
    <source>
        <dbReference type="SAM" id="MobiDB-lite"/>
    </source>
</evidence>
<accession>A0A4Y6PN53</accession>
<proteinExistence type="predicted"/>
<evidence type="ECO:0000313" key="3">
    <source>
        <dbReference type="EMBL" id="QDG49670.1"/>
    </source>
</evidence>
<dbReference type="Proteomes" id="UP000315995">
    <property type="component" value="Chromosome"/>
</dbReference>
<name>A0A4Y6PN53_PERCE</name>